<dbReference type="SUPFAM" id="SSF52499">
    <property type="entry name" value="Isochorismatase-like hydrolases"/>
    <property type="match status" value="1"/>
</dbReference>
<dbReference type="Gene3D" id="3.40.50.850">
    <property type="entry name" value="Isochorismatase-like"/>
    <property type="match status" value="1"/>
</dbReference>
<name>A0A5K7XB15_9BACT</name>
<dbReference type="Pfam" id="PF00857">
    <property type="entry name" value="Isochorismatase"/>
    <property type="match status" value="1"/>
</dbReference>
<dbReference type="EMBL" id="AP021861">
    <property type="protein sequence ID" value="BBO32001.1"/>
    <property type="molecule type" value="Genomic_DNA"/>
</dbReference>
<dbReference type="AlphaFoldDB" id="A0A5K7XB15"/>
<organism evidence="3 4">
    <name type="scientific">Lacipirellula parvula</name>
    <dbReference type="NCBI Taxonomy" id="2650471"/>
    <lineage>
        <taxon>Bacteria</taxon>
        <taxon>Pseudomonadati</taxon>
        <taxon>Planctomycetota</taxon>
        <taxon>Planctomycetia</taxon>
        <taxon>Pirellulales</taxon>
        <taxon>Lacipirellulaceae</taxon>
        <taxon>Lacipirellula</taxon>
    </lineage>
</organism>
<dbReference type="InterPro" id="IPR036380">
    <property type="entry name" value="Isochorismatase-like_sf"/>
</dbReference>
<dbReference type="KEGG" id="lpav:PLANPX_1613"/>
<evidence type="ECO:0000256" key="1">
    <source>
        <dbReference type="ARBA" id="ARBA00022801"/>
    </source>
</evidence>
<dbReference type="PANTHER" id="PTHR43540:SF1">
    <property type="entry name" value="ISOCHORISMATASE HYDROLASE"/>
    <property type="match status" value="1"/>
</dbReference>
<feature type="domain" description="Isochorismatase-like" evidence="2">
    <location>
        <begin position="6"/>
        <end position="149"/>
    </location>
</feature>
<reference evidence="4" key="1">
    <citation type="submission" date="2019-10" db="EMBL/GenBank/DDBJ databases">
        <title>Lacipirellula parvula gen. nov., sp. nov., representing a lineage of planctomycetes widespread in freshwater anoxic habitats, and description of the family Lacipirellulaceae.</title>
        <authorList>
            <person name="Dedysh S.N."/>
            <person name="Kulichevskaya I.S."/>
            <person name="Beletsky A.V."/>
            <person name="Rakitin A.L."/>
            <person name="Mardanov A.V."/>
            <person name="Ivanova A.A."/>
            <person name="Saltykova V.X."/>
            <person name="Rijpstra W.I.C."/>
            <person name="Sinninghe Damste J.S."/>
            <person name="Ravin N.V."/>
        </authorList>
    </citation>
    <scope>NUCLEOTIDE SEQUENCE [LARGE SCALE GENOMIC DNA]</scope>
    <source>
        <strain evidence="4">PX69</strain>
    </source>
</reference>
<proteinExistence type="predicted"/>
<keyword evidence="1 3" id="KW-0378">Hydrolase</keyword>
<evidence type="ECO:0000259" key="2">
    <source>
        <dbReference type="Pfam" id="PF00857"/>
    </source>
</evidence>
<evidence type="ECO:0000313" key="3">
    <source>
        <dbReference type="EMBL" id="BBO32001.1"/>
    </source>
</evidence>
<dbReference type="InterPro" id="IPR050272">
    <property type="entry name" value="Isochorismatase-like_hydrls"/>
</dbReference>
<keyword evidence="4" id="KW-1185">Reference proteome</keyword>
<sequence length="181" mass="19642">MNPAQALLLIDLQNDYYPGGAYELDRIGEASAKAAELLDRFRSSGQPLIHIRHEFASPDAPFFRPGSDGAAIHESVQPLPGETVITKQYVNSFRETDLDAQLRALGVKQLVIAGAMSHMCIQGGTRAAADLGYQVEVIHDACATREQEFDGRRVTAADVHAASMSALGFAYAKVLALKDWK</sequence>
<accession>A0A5K7XB15</accession>
<dbReference type="CDD" id="cd01014">
    <property type="entry name" value="nicotinamidase_related"/>
    <property type="match status" value="1"/>
</dbReference>
<protein>
    <submittedName>
        <fullName evidence="3">Isochorismatase</fullName>
        <ecNumber evidence="3">3.3.2.1</ecNumber>
    </submittedName>
</protein>
<gene>
    <name evidence="3" type="ORF">PLANPX_1613</name>
</gene>
<dbReference type="Proteomes" id="UP000326837">
    <property type="component" value="Chromosome"/>
</dbReference>
<evidence type="ECO:0000313" key="4">
    <source>
        <dbReference type="Proteomes" id="UP000326837"/>
    </source>
</evidence>
<dbReference type="InterPro" id="IPR000868">
    <property type="entry name" value="Isochorismatase-like_dom"/>
</dbReference>
<dbReference type="EC" id="3.3.2.1" evidence="3"/>
<dbReference type="PANTHER" id="PTHR43540">
    <property type="entry name" value="PEROXYUREIDOACRYLATE/UREIDOACRYLATE AMIDOHYDROLASE-RELATED"/>
    <property type="match status" value="1"/>
</dbReference>
<dbReference type="GO" id="GO:0008908">
    <property type="term" value="F:isochorismatase activity"/>
    <property type="evidence" value="ECO:0007669"/>
    <property type="project" value="UniProtKB-EC"/>
</dbReference>
<dbReference type="RefSeq" id="WP_152098047.1">
    <property type="nucleotide sequence ID" value="NZ_AP021861.1"/>
</dbReference>